<feature type="domain" description="DUF6705" evidence="1">
    <location>
        <begin position="1"/>
        <end position="194"/>
    </location>
</feature>
<dbReference type="RefSeq" id="WP_148371029.1">
    <property type="nucleotide sequence ID" value="NZ_VSKM01000030.1"/>
</dbReference>
<evidence type="ECO:0000313" key="3">
    <source>
        <dbReference type="Proteomes" id="UP000323324"/>
    </source>
</evidence>
<dbReference type="AlphaFoldDB" id="A0A8H2QDF4"/>
<name>A0A8H2QDF4_9FLAO</name>
<dbReference type="Proteomes" id="UP000323324">
    <property type="component" value="Unassembled WGS sequence"/>
</dbReference>
<reference evidence="2 3" key="1">
    <citation type="submission" date="2019-08" db="EMBL/GenBank/DDBJ databases">
        <title>Genomes of Antarctic Bizionia species.</title>
        <authorList>
            <person name="Bowman J.P."/>
        </authorList>
    </citation>
    <scope>NUCLEOTIDE SEQUENCE [LARGE SCALE GENOMIC DNA]</scope>
    <source>
        <strain evidence="2 3">HFD</strain>
    </source>
</reference>
<proteinExistence type="predicted"/>
<dbReference type="PROSITE" id="PS51257">
    <property type="entry name" value="PROKAR_LIPOPROTEIN"/>
    <property type="match status" value="1"/>
</dbReference>
<accession>A0A8H2QDF4</accession>
<comment type="caution">
    <text evidence="2">The sequence shown here is derived from an EMBL/GenBank/DDBJ whole genome shotgun (WGS) entry which is preliminary data.</text>
</comment>
<dbReference type="EMBL" id="VSKM01000030">
    <property type="protein sequence ID" value="TYB69041.1"/>
    <property type="molecule type" value="Genomic_DNA"/>
</dbReference>
<organism evidence="2 3">
    <name type="scientific">Bizionia saleffrena</name>
    <dbReference type="NCBI Taxonomy" id="291189"/>
    <lineage>
        <taxon>Bacteria</taxon>
        <taxon>Pseudomonadati</taxon>
        <taxon>Bacteroidota</taxon>
        <taxon>Flavobacteriia</taxon>
        <taxon>Flavobacteriales</taxon>
        <taxon>Flavobacteriaceae</taxon>
        <taxon>Bizionia</taxon>
    </lineage>
</organism>
<gene>
    <name evidence="2" type="ORF">ES676_14450</name>
</gene>
<dbReference type="InterPro" id="IPR046551">
    <property type="entry name" value="DUF6705"/>
</dbReference>
<keyword evidence="3" id="KW-1185">Reference proteome</keyword>
<protein>
    <recommendedName>
        <fullName evidence="1">DUF6705 domain-containing protein</fullName>
    </recommendedName>
</protein>
<evidence type="ECO:0000259" key="1">
    <source>
        <dbReference type="Pfam" id="PF20448"/>
    </source>
</evidence>
<dbReference type="Pfam" id="PF20448">
    <property type="entry name" value="DUF6705"/>
    <property type="match status" value="1"/>
</dbReference>
<sequence>MKNLLNITIITLTILSCKAQSPIVGLDASYNTPEGAYYKDLDNELDKFIGTWKFTNNSSEFIFVLQKKVQIQISNDYYDILNGEYSYEENGIEIVNTLPIDANSDGNIGGSTIRDDNNFLSCIECTPNERRVKLYFNDPEREYLNVNIVLRYLEGSNPPQMTATVYARHGAILPTENSPTETRVPYGEYLMVKQ</sequence>
<evidence type="ECO:0000313" key="2">
    <source>
        <dbReference type="EMBL" id="TYB69041.1"/>
    </source>
</evidence>